<reference evidence="2 3" key="1">
    <citation type="journal article" date="2006" name="Int. J. Syst. Evol. Microbiol.">
        <title>Costertonia aggregata gen. nov., sp. nov., a mesophilic marine bacterium of the family Flavobacteriaceae, isolated from a mature biofilm.</title>
        <authorList>
            <person name="Kwon K.K."/>
            <person name="Lee Y.K."/>
            <person name="Lee H.K."/>
        </authorList>
    </citation>
    <scope>NUCLEOTIDE SEQUENCE [LARGE SCALE GENOMIC DNA]</scope>
    <source>
        <strain evidence="2 3">KCCM 42265</strain>
    </source>
</reference>
<evidence type="ECO:0000256" key="1">
    <source>
        <dbReference type="SAM" id="SignalP"/>
    </source>
</evidence>
<accession>A0A7H9ALG4</accession>
<gene>
    <name evidence="2" type="ORF">HYG79_02230</name>
</gene>
<protein>
    <recommendedName>
        <fullName evidence="4">Por secretion system C-terminal sorting domain-containing protein</fullName>
    </recommendedName>
</protein>
<keyword evidence="1" id="KW-0732">Signal</keyword>
<dbReference type="Proteomes" id="UP000509302">
    <property type="component" value="Chromosome"/>
</dbReference>
<name>A0A7H9ALG4_9FLAO</name>
<evidence type="ECO:0000313" key="3">
    <source>
        <dbReference type="Proteomes" id="UP000509302"/>
    </source>
</evidence>
<sequence>MKTIMKCTLVATFMLSAITASASEVRFNVFTDSPKNVIVKIDTRFNEANVRLTNKYNNVIFSEEVPNTKTYFKKLNMENLENGIYLLTAENTLRAISYRITVFENEVKVSDRKENVKPVFRKSGAKVYLNLLNLEKSKVDIKVYDSENRLVFSEVSKNELIVEKAFNFENAYKDSYTVVVKDNLNTYYEDIVVK</sequence>
<feature type="signal peptide" evidence="1">
    <location>
        <begin position="1"/>
        <end position="22"/>
    </location>
</feature>
<feature type="chain" id="PRO_5028892267" description="Por secretion system C-terminal sorting domain-containing protein" evidence="1">
    <location>
        <begin position="23"/>
        <end position="194"/>
    </location>
</feature>
<organism evidence="2 3">
    <name type="scientific">Costertonia aggregata</name>
    <dbReference type="NCBI Taxonomy" id="343403"/>
    <lineage>
        <taxon>Bacteria</taxon>
        <taxon>Pseudomonadati</taxon>
        <taxon>Bacteroidota</taxon>
        <taxon>Flavobacteriia</taxon>
        <taxon>Flavobacteriales</taxon>
        <taxon>Flavobacteriaceae</taxon>
        <taxon>Costertonia</taxon>
    </lineage>
</organism>
<dbReference type="AlphaFoldDB" id="A0A7H9ALG4"/>
<evidence type="ECO:0008006" key="4">
    <source>
        <dbReference type="Google" id="ProtNLM"/>
    </source>
</evidence>
<dbReference type="EMBL" id="CP058595">
    <property type="protein sequence ID" value="QLG44213.1"/>
    <property type="molecule type" value="Genomic_DNA"/>
</dbReference>
<dbReference type="KEGG" id="cagg:HYG79_02230"/>
<evidence type="ECO:0000313" key="2">
    <source>
        <dbReference type="EMBL" id="QLG44213.1"/>
    </source>
</evidence>
<proteinExistence type="predicted"/>
<dbReference type="RefSeq" id="WP_179240548.1">
    <property type="nucleotide sequence ID" value="NZ_CP058595.1"/>
</dbReference>
<keyword evidence="3" id="KW-1185">Reference proteome</keyword>